<dbReference type="AlphaFoldDB" id="T1G3Z4"/>
<dbReference type="GO" id="GO:0046933">
    <property type="term" value="F:proton-transporting ATP synthase activity, rotational mechanism"/>
    <property type="evidence" value="ECO:0007669"/>
    <property type="project" value="InterPro"/>
</dbReference>
<dbReference type="GO" id="GO:0042776">
    <property type="term" value="P:proton motive force-driven mitochondrial ATP synthesis"/>
    <property type="evidence" value="ECO:0000318"/>
    <property type="project" value="GO_Central"/>
</dbReference>
<dbReference type="RefSeq" id="XP_009018453.1">
    <property type="nucleotide sequence ID" value="XM_009020205.1"/>
</dbReference>
<protein>
    <recommendedName>
        <fullName evidence="5">ATP synthase subunit epsilon, mitochondrial</fullName>
    </recommendedName>
</protein>
<accession>T1G3Z4</accession>
<dbReference type="CDD" id="cd12153">
    <property type="entry name" value="F1-ATPase_epsilon"/>
    <property type="match status" value="1"/>
</dbReference>
<dbReference type="KEGG" id="hro:HELRODRAFT_80278"/>
<dbReference type="STRING" id="6412.T1G3Z4"/>
<dbReference type="GO" id="GO:0005743">
    <property type="term" value="C:mitochondrial inner membrane"/>
    <property type="evidence" value="ECO:0000318"/>
    <property type="project" value="GO_Central"/>
</dbReference>
<dbReference type="FunFam" id="1.10.1620.20:FF:000005">
    <property type="entry name" value="Uncharacterized protein, isoform A"/>
    <property type="match status" value="1"/>
</dbReference>
<name>T1G3Z4_HELRO</name>
<evidence type="ECO:0000256" key="1">
    <source>
        <dbReference type="ARBA" id="ARBA00009502"/>
    </source>
</evidence>
<dbReference type="PANTHER" id="PTHR12448">
    <property type="entry name" value="ATP SYNTHASE EPSILON CHAIN, MITOCHONDRIAL"/>
    <property type="match status" value="1"/>
</dbReference>
<dbReference type="InterPro" id="IPR036742">
    <property type="entry name" value="ATP_synth_F1_esu_sf_mt"/>
</dbReference>
<dbReference type="FunCoup" id="T1G3Z4">
    <property type="interactions" value="764"/>
</dbReference>
<dbReference type="eggNOG" id="ENOG502TCPR">
    <property type="taxonomic scope" value="Eukaryota"/>
</dbReference>
<proteinExistence type="inferred from homology"/>
<dbReference type="HOGENOM" id="CLU_187039_3_1_1"/>
<dbReference type="OrthoDB" id="269124at2759"/>
<keyword evidence="4" id="KW-1185">Reference proteome</keyword>
<comment type="similarity">
    <text evidence="1">Belongs to the eukaryotic ATPase epsilon family.</text>
</comment>
<gene>
    <name evidence="3" type="primary">20215792</name>
    <name evidence="2" type="ORF">HELRODRAFT_80278</name>
</gene>
<dbReference type="PANTHER" id="PTHR12448:SF0">
    <property type="entry name" value="ATP SYNTHASE SUBUNIT EPSILON, MITOCHONDRIAL"/>
    <property type="match status" value="1"/>
</dbReference>
<dbReference type="EMBL" id="AMQM01004604">
    <property type="status" value="NOT_ANNOTATED_CDS"/>
    <property type="molecule type" value="Genomic_DNA"/>
</dbReference>
<dbReference type="InParanoid" id="T1G3Z4"/>
<reference evidence="3" key="3">
    <citation type="submission" date="2015-06" db="UniProtKB">
        <authorList>
            <consortium name="EnsemblMetazoa"/>
        </authorList>
    </citation>
    <scope>IDENTIFICATION</scope>
</reference>
<dbReference type="GeneID" id="20215792"/>
<evidence type="ECO:0008006" key="5">
    <source>
        <dbReference type="Google" id="ProtNLM"/>
    </source>
</evidence>
<sequence length="56" mass="6599">MSGWRQAGLNYIQFSRICARIVRRCLKPEQQAEAMKRDEGLIRAIHWRDGKPISEK</sequence>
<dbReference type="InterPro" id="IPR006721">
    <property type="entry name" value="ATP_synth_F1_esu_mt"/>
</dbReference>
<reference evidence="2 4" key="2">
    <citation type="journal article" date="2013" name="Nature">
        <title>Insights into bilaterian evolution from three spiralian genomes.</title>
        <authorList>
            <person name="Simakov O."/>
            <person name="Marletaz F."/>
            <person name="Cho S.J."/>
            <person name="Edsinger-Gonzales E."/>
            <person name="Havlak P."/>
            <person name="Hellsten U."/>
            <person name="Kuo D.H."/>
            <person name="Larsson T."/>
            <person name="Lv J."/>
            <person name="Arendt D."/>
            <person name="Savage R."/>
            <person name="Osoegawa K."/>
            <person name="de Jong P."/>
            <person name="Grimwood J."/>
            <person name="Chapman J.A."/>
            <person name="Shapiro H."/>
            <person name="Aerts A."/>
            <person name="Otillar R.P."/>
            <person name="Terry A.Y."/>
            <person name="Boore J.L."/>
            <person name="Grigoriev I.V."/>
            <person name="Lindberg D.R."/>
            <person name="Seaver E.C."/>
            <person name="Weisblat D.A."/>
            <person name="Putnam N.H."/>
            <person name="Rokhsar D.S."/>
        </authorList>
    </citation>
    <scope>NUCLEOTIDE SEQUENCE</scope>
</reference>
<dbReference type="GO" id="GO:0045259">
    <property type="term" value="C:proton-transporting ATP synthase complex"/>
    <property type="evidence" value="ECO:0007669"/>
    <property type="project" value="InterPro"/>
</dbReference>
<dbReference type="CTD" id="20215792"/>
<evidence type="ECO:0000313" key="3">
    <source>
        <dbReference type="EnsemblMetazoa" id="HelroP80278"/>
    </source>
</evidence>
<dbReference type="Proteomes" id="UP000015101">
    <property type="component" value="Unassembled WGS sequence"/>
</dbReference>
<organism evidence="3 4">
    <name type="scientific">Helobdella robusta</name>
    <name type="common">Californian leech</name>
    <dbReference type="NCBI Taxonomy" id="6412"/>
    <lineage>
        <taxon>Eukaryota</taxon>
        <taxon>Metazoa</taxon>
        <taxon>Spiralia</taxon>
        <taxon>Lophotrochozoa</taxon>
        <taxon>Annelida</taxon>
        <taxon>Clitellata</taxon>
        <taxon>Hirudinea</taxon>
        <taxon>Rhynchobdellida</taxon>
        <taxon>Glossiphoniidae</taxon>
        <taxon>Helobdella</taxon>
    </lineage>
</organism>
<dbReference type="OMA" id="IKFTQWK"/>
<evidence type="ECO:0000313" key="2">
    <source>
        <dbReference type="EMBL" id="ESO03305.1"/>
    </source>
</evidence>
<evidence type="ECO:0000313" key="4">
    <source>
        <dbReference type="Proteomes" id="UP000015101"/>
    </source>
</evidence>
<reference evidence="4" key="1">
    <citation type="submission" date="2012-12" db="EMBL/GenBank/DDBJ databases">
        <authorList>
            <person name="Hellsten U."/>
            <person name="Grimwood J."/>
            <person name="Chapman J.A."/>
            <person name="Shapiro H."/>
            <person name="Aerts A."/>
            <person name="Otillar R.P."/>
            <person name="Terry A.Y."/>
            <person name="Boore J.L."/>
            <person name="Simakov O."/>
            <person name="Marletaz F."/>
            <person name="Cho S.-J."/>
            <person name="Edsinger-Gonzales E."/>
            <person name="Havlak P."/>
            <person name="Kuo D.-H."/>
            <person name="Larsson T."/>
            <person name="Lv J."/>
            <person name="Arendt D."/>
            <person name="Savage R."/>
            <person name="Osoegawa K."/>
            <person name="de Jong P."/>
            <person name="Lindberg D.R."/>
            <person name="Seaver E.C."/>
            <person name="Weisblat D.A."/>
            <person name="Putnam N.H."/>
            <person name="Grigoriev I.V."/>
            <person name="Rokhsar D.S."/>
        </authorList>
    </citation>
    <scope>NUCLEOTIDE SEQUENCE</scope>
</reference>
<dbReference type="SUPFAM" id="SSF48690">
    <property type="entry name" value="Epsilon subunit of mitochondrial F1F0-ATP synthase"/>
    <property type="match status" value="1"/>
</dbReference>
<dbReference type="EMBL" id="KB096633">
    <property type="protein sequence ID" value="ESO03305.1"/>
    <property type="molecule type" value="Genomic_DNA"/>
</dbReference>
<dbReference type="Pfam" id="PF04627">
    <property type="entry name" value="ATP-synt_Eps"/>
    <property type="match status" value="1"/>
</dbReference>
<dbReference type="Gene3D" id="1.10.1620.20">
    <property type="entry name" value="ATP synthase, F1 complex, epsilon subunit superfamily, mitochondrial"/>
    <property type="match status" value="1"/>
</dbReference>
<dbReference type="EnsemblMetazoa" id="HelroT80278">
    <property type="protein sequence ID" value="HelroP80278"/>
    <property type="gene ID" value="HelroG80278"/>
</dbReference>